<dbReference type="Pfam" id="PF03819">
    <property type="entry name" value="MazG"/>
    <property type="match status" value="1"/>
</dbReference>
<proteinExistence type="predicted"/>
<dbReference type="Proteomes" id="UP001595821">
    <property type="component" value="Unassembled WGS sequence"/>
</dbReference>
<protein>
    <submittedName>
        <fullName evidence="2">MazG nucleotide pyrophosphohydrolase domain-containing protein</fullName>
    </submittedName>
</protein>
<accession>A0ABD5NWL1</accession>
<dbReference type="Gene3D" id="1.10.287.1080">
    <property type="entry name" value="MazG-like"/>
    <property type="match status" value="1"/>
</dbReference>
<organism evidence="2 3">
    <name type="scientific">Natribaculum luteum</name>
    <dbReference type="NCBI Taxonomy" id="1586232"/>
    <lineage>
        <taxon>Archaea</taxon>
        <taxon>Methanobacteriati</taxon>
        <taxon>Methanobacteriota</taxon>
        <taxon>Stenosarchaea group</taxon>
        <taxon>Halobacteria</taxon>
        <taxon>Halobacteriales</taxon>
        <taxon>Natrialbaceae</taxon>
        <taxon>Natribaculum</taxon>
    </lineage>
</organism>
<evidence type="ECO:0000259" key="1">
    <source>
        <dbReference type="Pfam" id="PF03819"/>
    </source>
</evidence>
<comment type="caution">
    <text evidence="2">The sequence shown here is derived from an EMBL/GenBank/DDBJ whole genome shotgun (WGS) entry which is preliminary data.</text>
</comment>
<dbReference type="EMBL" id="JBHSDJ010000013">
    <property type="protein sequence ID" value="MFC4246458.1"/>
    <property type="molecule type" value="Genomic_DNA"/>
</dbReference>
<evidence type="ECO:0000313" key="3">
    <source>
        <dbReference type="Proteomes" id="UP001595821"/>
    </source>
</evidence>
<dbReference type="SUPFAM" id="SSF101386">
    <property type="entry name" value="all-alpha NTP pyrophosphatases"/>
    <property type="match status" value="1"/>
</dbReference>
<gene>
    <name evidence="2" type="ORF">ACFOZ7_05535</name>
</gene>
<name>A0ABD5NWL1_9EURY</name>
<dbReference type="InterPro" id="IPR004518">
    <property type="entry name" value="MazG-like_dom"/>
</dbReference>
<feature type="domain" description="NTP pyrophosphohydrolase MazG-like" evidence="1">
    <location>
        <begin position="26"/>
        <end position="90"/>
    </location>
</feature>
<sequence length="101" mass="10975">MDEQRKVAAFVREHELEAPPAYRLLDLVSEVGEVAKDATESTDYGESPTDLEIRSDEIGDVLFALLALADAVEIDASDALDDALEKYDERIAESDTASSGN</sequence>
<dbReference type="AlphaFoldDB" id="A0ABD5NWL1"/>
<evidence type="ECO:0000313" key="2">
    <source>
        <dbReference type="EMBL" id="MFC4246458.1"/>
    </source>
</evidence>
<dbReference type="RefSeq" id="WP_246967012.1">
    <property type="nucleotide sequence ID" value="NZ_CP095397.1"/>
</dbReference>
<dbReference type="GeneID" id="71854762"/>
<reference evidence="2 3" key="1">
    <citation type="journal article" date="2014" name="Int. J. Syst. Evol. Microbiol.">
        <title>Complete genome sequence of Corynebacterium casei LMG S-19264T (=DSM 44701T), isolated from a smear-ripened cheese.</title>
        <authorList>
            <consortium name="US DOE Joint Genome Institute (JGI-PGF)"/>
            <person name="Walter F."/>
            <person name="Albersmeier A."/>
            <person name="Kalinowski J."/>
            <person name="Ruckert C."/>
        </authorList>
    </citation>
    <scope>NUCLEOTIDE SEQUENCE [LARGE SCALE GENOMIC DNA]</scope>
    <source>
        <strain evidence="2 3">IBRC-M 10912</strain>
    </source>
</reference>